<evidence type="ECO:0000256" key="2">
    <source>
        <dbReference type="SAM" id="Phobius"/>
    </source>
</evidence>
<proteinExistence type="predicted"/>
<dbReference type="InterPro" id="IPR013099">
    <property type="entry name" value="K_chnl_dom"/>
</dbReference>
<dbReference type="Gene3D" id="3.40.50.720">
    <property type="entry name" value="NAD(P)-binding Rossmann-like Domain"/>
    <property type="match status" value="2"/>
</dbReference>
<dbReference type="PANTHER" id="PTHR43833:SF11">
    <property type="entry name" value="VOLTAGE-GATED POTASSIUM CHANNEL KCH"/>
    <property type="match status" value="1"/>
</dbReference>
<dbReference type="Pfam" id="PF07885">
    <property type="entry name" value="Ion_trans_2"/>
    <property type="match status" value="1"/>
</dbReference>
<keyword evidence="6" id="KW-1185">Reference proteome</keyword>
<dbReference type="Proteomes" id="UP001596356">
    <property type="component" value="Unassembled WGS sequence"/>
</dbReference>
<dbReference type="PANTHER" id="PTHR43833">
    <property type="entry name" value="POTASSIUM CHANNEL PROTEIN 2-RELATED-RELATED"/>
    <property type="match status" value="1"/>
</dbReference>
<comment type="caution">
    <text evidence="5">The sequence shown here is derived from an EMBL/GenBank/DDBJ whole genome shotgun (WGS) entry which is preliminary data.</text>
</comment>
<dbReference type="SUPFAM" id="SSF51735">
    <property type="entry name" value="NAD(P)-binding Rossmann-fold domains"/>
    <property type="match status" value="2"/>
</dbReference>
<evidence type="ECO:0000256" key="1">
    <source>
        <dbReference type="ARBA" id="ARBA00004651"/>
    </source>
</evidence>
<keyword evidence="2" id="KW-1133">Transmembrane helix</keyword>
<protein>
    <submittedName>
        <fullName evidence="5">NAD-binding protein</fullName>
    </submittedName>
</protein>
<dbReference type="Gene3D" id="1.10.287.70">
    <property type="match status" value="1"/>
</dbReference>
<keyword evidence="2" id="KW-0472">Membrane</keyword>
<feature type="transmembrane region" description="Helical" evidence="2">
    <location>
        <begin position="248"/>
        <end position="268"/>
    </location>
</feature>
<dbReference type="PROSITE" id="PS51201">
    <property type="entry name" value="RCK_N"/>
    <property type="match status" value="1"/>
</dbReference>
<dbReference type="PROSITE" id="PS51202">
    <property type="entry name" value="RCK_C"/>
    <property type="match status" value="1"/>
</dbReference>
<sequence>MPGHIVVCGFSGFALRLVEQLLESGEHVMLLVPAGDAGVSAAQNRWHLKVVTAQFGATGALAECDVERAQAVVCVSDDERWNLEIALLADQLAPGARIVTQLSNATVGAAMAGGSGRHVVLDVAALATPSVMEACLGRTVHDIDVEGTNFVVATFPVTEDASLRARFGDLAPVAVIAAGGDVTACPGRDHIVRAGERAVMLGTRDDFGRQQLILPTALPAAPDAARRPLPRRLLHTAETFARDANPNLFRMAAVLATLLVVSTIVLWRGYRKPGMSALDALYFSSETIATVGYGDFNFATQPPWLRLWSILLMFAGVTTTAIVMAFLADVLISRRLSHGAARTRARRMTGHTVVVGLGSFGMSVAGALREHGEQVVVVERAEHTRFTETAAGLDVPVIYGDAALPDTMASAGLGRARAVAVVTSSDLTNIEVAIAVRALLGPRWGSAHDDGVPVVVRIFDRDLAGAVVERFGFQNVLPTVELAVPWFVGAALGLHVLGTFSVHGESFMVGRFEVGSGLDSVTMDELSARTRVVAIRRADGSLEHPPRRGTSFAAGDLAYLIGPYAELLAVLQRGRSGGRP</sequence>
<keyword evidence="2" id="KW-0812">Transmembrane</keyword>
<feature type="domain" description="RCK C-terminal" evidence="4">
    <location>
        <begin position="495"/>
        <end position="576"/>
    </location>
</feature>
<evidence type="ECO:0000259" key="3">
    <source>
        <dbReference type="PROSITE" id="PS51201"/>
    </source>
</evidence>
<dbReference type="InterPro" id="IPR006037">
    <property type="entry name" value="RCK_C"/>
</dbReference>
<dbReference type="Pfam" id="PF02254">
    <property type="entry name" value="TrkA_N"/>
    <property type="match status" value="2"/>
</dbReference>
<comment type="subcellular location">
    <subcellularLocation>
        <location evidence="1">Cell membrane</location>
        <topology evidence="1">Multi-pass membrane protein</topology>
    </subcellularLocation>
</comment>
<dbReference type="RefSeq" id="WP_377821204.1">
    <property type="nucleotide sequence ID" value="NZ_JBHSWJ010000002.1"/>
</dbReference>
<evidence type="ECO:0000313" key="6">
    <source>
        <dbReference type="Proteomes" id="UP001596356"/>
    </source>
</evidence>
<dbReference type="InterPro" id="IPR050721">
    <property type="entry name" value="Trk_Ktr_HKT_K-transport"/>
</dbReference>
<dbReference type="InterPro" id="IPR036291">
    <property type="entry name" value="NAD(P)-bd_dom_sf"/>
</dbReference>
<name>A0ABW2ASL1_9MICO</name>
<accession>A0ABW2ASL1</accession>
<gene>
    <name evidence="5" type="ORF">ACFQBT_06190</name>
</gene>
<dbReference type="InterPro" id="IPR003148">
    <property type="entry name" value="RCK_N"/>
</dbReference>
<feature type="transmembrane region" description="Helical" evidence="2">
    <location>
        <begin position="305"/>
        <end position="327"/>
    </location>
</feature>
<feature type="domain" description="RCK N-terminal" evidence="3">
    <location>
        <begin position="349"/>
        <end position="477"/>
    </location>
</feature>
<dbReference type="EMBL" id="JBHSWJ010000002">
    <property type="protein sequence ID" value="MFC6713445.1"/>
    <property type="molecule type" value="Genomic_DNA"/>
</dbReference>
<evidence type="ECO:0000259" key="4">
    <source>
        <dbReference type="PROSITE" id="PS51202"/>
    </source>
</evidence>
<organism evidence="5 6">
    <name type="scientific">Branchiibius cervicis</name>
    <dbReference type="NCBI Taxonomy" id="908252"/>
    <lineage>
        <taxon>Bacteria</taxon>
        <taxon>Bacillati</taxon>
        <taxon>Actinomycetota</taxon>
        <taxon>Actinomycetes</taxon>
        <taxon>Micrococcales</taxon>
        <taxon>Dermacoccaceae</taxon>
        <taxon>Branchiibius</taxon>
    </lineage>
</organism>
<reference evidence="6" key="1">
    <citation type="journal article" date="2019" name="Int. J. Syst. Evol. Microbiol.">
        <title>The Global Catalogue of Microorganisms (GCM) 10K type strain sequencing project: providing services to taxonomists for standard genome sequencing and annotation.</title>
        <authorList>
            <consortium name="The Broad Institute Genomics Platform"/>
            <consortium name="The Broad Institute Genome Sequencing Center for Infectious Disease"/>
            <person name="Wu L."/>
            <person name="Ma J."/>
        </authorList>
    </citation>
    <scope>NUCLEOTIDE SEQUENCE [LARGE SCALE GENOMIC DNA]</scope>
    <source>
        <strain evidence="6">NBRC 106593</strain>
    </source>
</reference>
<evidence type="ECO:0000313" key="5">
    <source>
        <dbReference type="EMBL" id="MFC6713445.1"/>
    </source>
</evidence>
<dbReference type="SUPFAM" id="SSF81324">
    <property type="entry name" value="Voltage-gated potassium channels"/>
    <property type="match status" value="1"/>
</dbReference>